<evidence type="ECO:0008006" key="5">
    <source>
        <dbReference type="Google" id="ProtNLM"/>
    </source>
</evidence>
<dbReference type="AlphaFoldDB" id="A0A4P6F9S0"/>
<dbReference type="PANTHER" id="PTHR36842:SF1">
    <property type="entry name" value="PROTEIN TOLB"/>
    <property type="match status" value="1"/>
</dbReference>
<dbReference type="InterPro" id="IPR011659">
    <property type="entry name" value="WD40"/>
</dbReference>
<dbReference type="KEGG" id="pprt:ET464_13340"/>
<dbReference type="RefSeq" id="WP_129441650.1">
    <property type="nucleotide sequence ID" value="NZ_CP035492.1"/>
</dbReference>
<accession>A0A4P6F9S0</accession>
<feature type="chain" id="PRO_5039656674" description="Lipoprotein LpqB beta-propeller domain-containing protein" evidence="2">
    <location>
        <begin position="28"/>
        <end position="367"/>
    </location>
</feature>
<name>A0A4P6F9S0_9BACL</name>
<dbReference type="PANTHER" id="PTHR36842">
    <property type="entry name" value="PROTEIN TOLB HOMOLOG"/>
    <property type="match status" value="1"/>
</dbReference>
<keyword evidence="2" id="KW-0732">Signal</keyword>
<dbReference type="Pfam" id="PF07676">
    <property type="entry name" value="PD40"/>
    <property type="match status" value="1"/>
</dbReference>
<sequence>MKQKAAWKTGAAAAALAVLLTGCTAGSPDTSHTDRETIKKPDKTITVINNPVAEPSKVAVGNIATVDNARGMNFLDDNQIIYSKPNTEISPQTVEGEQVYPNNLYLYNLTDKNGQLLVEDGQNLGFTALSPDGKHLFYKMTEEATGFGRLYDMETKQSVKLDTEDPIDLNDGQWLDNSHVLVSTLFGKILVADLTGKTTTIVEPGGILLGTAAGDGGIYYIKGGTKRELYFLADTAGAQPVKIAEGVEWVIPSPDRKQLAIVKESGDSGVRTLTVVDPQGRSLLQIAQGAQIFGTSWSPDGTKLAFNLTSEGSGDNGIIVADALTGENTQVLVEQAADTLAWSPSGKKLLTSTYQNDHFVTSVITFQ</sequence>
<dbReference type="SUPFAM" id="SSF82171">
    <property type="entry name" value="DPP6 N-terminal domain-like"/>
    <property type="match status" value="1"/>
</dbReference>
<proteinExistence type="inferred from homology"/>
<reference evidence="3 4" key="1">
    <citation type="submission" date="2019-01" db="EMBL/GenBank/DDBJ databases">
        <title>Genome sequencing of strain FW100M-2.</title>
        <authorList>
            <person name="Heo J."/>
            <person name="Kim S.-J."/>
            <person name="Kim J.-S."/>
            <person name="Hong S.-B."/>
            <person name="Kwon S.-W."/>
        </authorList>
    </citation>
    <scope>NUCLEOTIDE SEQUENCE [LARGE SCALE GENOMIC DNA]</scope>
    <source>
        <strain evidence="3 4">FW100M-2</strain>
    </source>
</reference>
<evidence type="ECO:0000313" key="3">
    <source>
        <dbReference type="EMBL" id="QAY67238.1"/>
    </source>
</evidence>
<evidence type="ECO:0000256" key="1">
    <source>
        <dbReference type="ARBA" id="ARBA00009820"/>
    </source>
</evidence>
<evidence type="ECO:0000256" key="2">
    <source>
        <dbReference type="SAM" id="SignalP"/>
    </source>
</evidence>
<keyword evidence="4" id="KW-1185">Reference proteome</keyword>
<dbReference type="PROSITE" id="PS51257">
    <property type="entry name" value="PROKAR_LIPOPROTEIN"/>
    <property type="match status" value="1"/>
</dbReference>
<dbReference type="OrthoDB" id="137129at2"/>
<gene>
    <name evidence="3" type="ORF">ET464_13340</name>
</gene>
<feature type="signal peptide" evidence="2">
    <location>
        <begin position="1"/>
        <end position="27"/>
    </location>
</feature>
<organism evidence="3 4">
    <name type="scientific">Paenibacillus protaetiae</name>
    <dbReference type="NCBI Taxonomy" id="2509456"/>
    <lineage>
        <taxon>Bacteria</taxon>
        <taxon>Bacillati</taxon>
        <taxon>Bacillota</taxon>
        <taxon>Bacilli</taxon>
        <taxon>Bacillales</taxon>
        <taxon>Paenibacillaceae</taxon>
        <taxon>Paenibacillus</taxon>
    </lineage>
</organism>
<evidence type="ECO:0000313" key="4">
    <source>
        <dbReference type="Proteomes" id="UP000293568"/>
    </source>
</evidence>
<protein>
    <recommendedName>
        <fullName evidence="5">Lipoprotein LpqB beta-propeller domain-containing protein</fullName>
    </recommendedName>
</protein>
<dbReference type="Gene3D" id="2.120.10.30">
    <property type="entry name" value="TolB, C-terminal domain"/>
    <property type="match status" value="1"/>
</dbReference>
<comment type="similarity">
    <text evidence="1">Belongs to the TolB family.</text>
</comment>
<dbReference type="Proteomes" id="UP000293568">
    <property type="component" value="Chromosome"/>
</dbReference>
<dbReference type="InterPro" id="IPR011042">
    <property type="entry name" value="6-blade_b-propeller_TolB-like"/>
</dbReference>
<dbReference type="EMBL" id="CP035492">
    <property type="protein sequence ID" value="QAY67238.1"/>
    <property type="molecule type" value="Genomic_DNA"/>
</dbReference>